<keyword evidence="1" id="KW-1133">Transmembrane helix</keyword>
<organism evidence="3">
    <name type="scientific">Spironucleus salmonicida</name>
    <dbReference type="NCBI Taxonomy" id="348837"/>
    <lineage>
        <taxon>Eukaryota</taxon>
        <taxon>Metamonada</taxon>
        <taxon>Diplomonadida</taxon>
        <taxon>Hexamitidae</taxon>
        <taxon>Hexamitinae</taxon>
        <taxon>Spironucleus</taxon>
    </lineage>
</organism>
<feature type="domain" description="EGF-like" evidence="2">
    <location>
        <begin position="112"/>
        <end position="146"/>
    </location>
</feature>
<evidence type="ECO:0000313" key="3">
    <source>
        <dbReference type="EMBL" id="EST44245.1"/>
    </source>
</evidence>
<sequence length="1087" mass="117472">MTGTCDANLSSYSCTYNYSCMSQSTTGRCTPCSQITEGFMCRCSPLYEINCMQCASNGCAICIQFFQPLNNNSCVSNFCSNYMQECYNGYVCPPHTVQTTLCVKCQSNQRQPCKCGKRPNCSTCNSDGTKCGQCLIGYKLFEGNCVEQENVCDAKKQSTRCDQNQFCNGEAYSPCQNCSQLRINQFCRCGTKLAKNCQKCGDQDGKCKICIAKFALYKDECVSNICGMIPSTLNCSFGNLCREGSQPNAECATCDGTQACNCGSQLQCKYCGSVINTCAECFHGYHIEGVTCVRDTNSCGEQFDSQLCDTGFYCTGNFGGQCESCENIKFNNACKCGALMIQNCTKCISNNCVECKSGLYPISNICRQNTCIGGKDSGQCALNNYCPSEPIEMHINCQECTAKSPIQCNCGGSQNCQTCNASYSGCALCQAGYQFASSECQAIPNICSKELTSASCSSGNVCEGKFLDFCVSCANINEDKFCNCNGNLLQNCKSCSGRICADCRYGYYPVNGKCALNICDQTMSNLHCLDGFICDQKGKPQDECSQCVDGQTIACKCGTAINCATCGRFSNTCDKCLPGLVIKFPNQSCGEQEAGDNSCDAELTSKVCFDNFFCDGQAGDICKPCSHIREGKTCKCQDQFLINCAFCPSSDCVQCINGFSPVSGKCVTNKCSTPCLPGYHCPQGAGKDGSCMVCSLSSTETCNCGDAKNCQTCNAFNNACQACIQGFVLLNGKCQLPPNCDLLNPCPIGQYCNNSICALCLDQQITCSCGQAVNCQNCGSAESCLNCIPGWTQDINGNCKVPICTVPPNRDQYCAGPESPQACSENPLVIVSMQYQCNCGKTEDGNEVMRCANCERYQNQCKQCMNGNTLMSGICVLTPPGYIGNCDQDGSSRFCAENYGCKGYGQCIECSQLLLSMSCKCAEDHLQPNCASCNGRNCVKCVEGAFLDGNQCKISCDNFITCEEGEMCKDHVCTECDGTDICHCSNKDNCQECTKEQTCNGCMKGYIENYEGSCSLCADGYQLINDSPALCQTSESVQNFLGVGDIVCLLIALIIIIGGVWIIVYHYLSKPKKYYQQHNILAAQNQQ</sequence>
<feature type="domain" description="EGF-like" evidence="2">
    <location>
        <begin position="983"/>
        <end position="1032"/>
    </location>
</feature>
<dbReference type="SMART" id="SM00261">
    <property type="entry name" value="FU"/>
    <property type="match status" value="6"/>
</dbReference>
<accession>V6LI47</accession>
<feature type="domain" description="EGF-like" evidence="2">
    <location>
        <begin position="483"/>
        <end position="515"/>
    </location>
</feature>
<dbReference type="InterPro" id="IPR000742">
    <property type="entry name" value="EGF"/>
</dbReference>
<dbReference type="VEuPathDB" id="GiardiaDB:SS50377_21399"/>
<evidence type="ECO:0000256" key="1">
    <source>
        <dbReference type="SAM" id="Phobius"/>
    </source>
</evidence>
<keyword evidence="1" id="KW-0472">Membrane</keyword>
<dbReference type="InterPro" id="IPR006212">
    <property type="entry name" value="Furin_repeat"/>
</dbReference>
<feature type="domain" description="EGF-like" evidence="2">
    <location>
        <begin position="703"/>
        <end position="735"/>
    </location>
</feature>
<protein>
    <submittedName>
        <fullName evidence="3">Cysteine-rich membrane protein 2</fullName>
    </submittedName>
</protein>
<gene>
    <name evidence="3" type="ORF">SS50377_15971</name>
</gene>
<evidence type="ECO:0000259" key="2">
    <source>
        <dbReference type="SMART" id="SM00181"/>
    </source>
</evidence>
<dbReference type="SUPFAM" id="SSF57184">
    <property type="entry name" value="Growth factor receptor domain"/>
    <property type="match status" value="1"/>
</dbReference>
<reference evidence="3" key="1">
    <citation type="journal article" date="2014" name="PLoS Genet.">
        <title>The Genome of Spironucleus salmonicida Highlights a Fish Pathogen Adapted to Fluctuating Environments.</title>
        <authorList>
            <person name="Xu F."/>
            <person name="Jerlstrom-Hultqvist J."/>
            <person name="Einarsson E."/>
            <person name="Astvaldsson A."/>
            <person name="Svard S.G."/>
            <person name="Andersson J.O."/>
        </authorList>
    </citation>
    <scope>NUCLEOTIDE SEQUENCE</scope>
</reference>
<name>V6LI47_9EUKA</name>
<dbReference type="SMART" id="SM00181">
    <property type="entry name" value="EGF"/>
    <property type="match status" value="6"/>
</dbReference>
<dbReference type="EMBL" id="KI546123">
    <property type="protein sequence ID" value="EST44245.1"/>
    <property type="molecule type" value="Genomic_DNA"/>
</dbReference>
<feature type="transmembrane region" description="Helical" evidence="1">
    <location>
        <begin position="1040"/>
        <end position="1068"/>
    </location>
</feature>
<feature type="domain" description="EGF-like" evidence="2">
    <location>
        <begin position="894"/>
        <end position="931"/>
    </location>
</feature>
<feature type="domain" description="EGF-like" evidence="2">
    <location>
        <begin position="354"/>
        <end position="398"/>
    </location>
</feature>
<dbReference type="AlphaFoldDB" id="V6LI47"/>
<keyword evidence="1" id="KW-0812">Transmembrane</keyword>
<proteinExistence type="predicted"/>
<dbReference type="InterPro" id="IPR009030">
    <property type="entry name" value="Growth_fac_rcpt_cys_sf"/>
</dbReference>